<evidence type="ECO:0000313" key="2">
    <source>
        <dbReference type="Proteomes" id="UP000292052"/>
    </source>
</evidence>
<organism evidence="1 2">
    <name type="scientific">Asbolus verrucosus</name>
    <name type="common">Desert ironclad beetle</name>
    <dbReference type="NCBI Taxonomy" id="1661398"/>
    <lineage>
        <taxon>Eukaryota</taxon>
        <taxon>Metazoa</taxon>
        <taxon>Ecdysozoa</taxon>
        <taxon>Arthropoda</taxon>
        <taxon>Hexapoda</taxon>
        <taxon>Insecta</taxon>
        <taxon>Pterygota</taxon>
        <taxon>Neoptera</taxon>
        <taxon>Endopterygota</taxon>
        <taxon>Coleoptera</taxon>
        <taxon>Polyphaga</taxon>
        <taxon>Cucujiformia</taxon>
        <taxon>Tenebrionidae</taxon>
        <taxon>Pimeliinae</taxon>
        <taxon>Asbolus</taxon>
    </lineage>
</organism>
<name>A0A482VAA9_ASBVE</name>
<dbReference type="Proteomes" id="UP000292052">
    <property type="component" value="Unassembled WGS sequence"/>
</dbReference>
<reference evidence="1 2" key="1">
    <citation type="submission" date="2017-03" db="EMBL/GenBank/DDBJ databases">
        <title>Genome of the blue death feigning beetle - Asbolus verrucosus.</title>
        <authorList>
            <person name="Rider S.D."/>
        </authorList>
    </citation>
    <scope>NUCLEOTIDE SEQUENCE [LARGE SCALE GENOMIC DNA]</scope>
    <source>
        <strain evidence="1">Butters</strain>
        <tissue evidence="1">Head and leg muscle</tissue>
    </source>
</reference>
<accession>A0A482VAA9</accession>
<dbReference type="AlphaFoldDB" id="A0A482VAA9"/>
<sequence length="92" mass="11296">MSLNKWKRLLKKIHIRHYYCKKDPRILKSRLHMIPYKVSMVQQLLRRDHNSRIFFTDEAWFRLSGYANKQNYRTWSVVNTHNSIEVSLHPVK</sequence>
<protein>
    <recommendedName>
        <fullName evidence="3">DDE 3 domain containing protein</fullName>
    </recommendedName>
</protein>
<proteinExistence type="predicted"/>
<comment type="caution">
    <text evidence="1">The sequence shown here is derived from an EMBL/GenBank/DDBJ whole genome shotgun (WGS) entry which is preliminary data.</text>
</comment>
<gene>
    <name evidence="1" type="ORF">BDFB_009616</name>
</gene>
<evidence type="ECO:0008006" key="3">
    <source>
        <dbReference type="Google" id="ProtNLM"/>
    </source>
</evidence>
<keyword evidence="2" id="KW-1185">Reference proteome</keyword>
<evidence type="ECO:0000313" key="1">
    <source>
        <dbReference type="EMBL" id="RZB40071.1"/>
    </source>
</evidence>
<feature type="non-terminal residue" evidence="1">
    <location>
        <position position="92"/>
    </location>
</feature>
<dbReference type="OrthoDB" id="8195099at2759"/>
<dbReference type="EMBL" id="QDEB01122709">
    <property type="protein sequence ID" value="RZB40071.1"/>
    <property type="molecule type" value="Genomic_DNA"/>
</dbReference>